<feature type="domain" description="Transposase IS200-like" evidence="1">
    <location>
        <begin position="9"/>
        <end position="149"/>
    </location>
</feature>
<dbReference type="EMBL" id="MFMT01000041">
    <property type="protein sequence ID" value="OGG87796.1"/>
    <property type="molecule type" value="Genomic_DNA"/>
</dbReference>
<comment type="caution">
    <text evidence="2">The sequence shown here is derived from an EMBL/GenBank/DDBJ whole genome shotgun (WGS) entry which is preliminary data.</text>
</comment>
<gene>
    <name evidence="2" type="ORF">A2592_02095</name>
</gene>
<dbReference type="GO" id="GO:0004803">
    <property type="term" value="F:transposase activity"/>
    <property type="evidence" value="ECO:0007669"/>
    <property type="project" value="InterPro"/>
</dbReference>
<proteinExistence type="predicted"/>
<dbReference type="SMART" id="SM01321">
    <property type="entry name" value="Y1_Tnp"/>
    <property type="match status" value="1"/>
</dbReference>
<protein>
    <recommendedName>
        <fullName evidence="1">Transposase IS200-like domain-containing protein</fullName>
    </recommendedName>
</protein>
<dbReference type="Proteomes" id="UP000179230">
    <property type="component" value="Unassembled WGS sequence"/>
</dbReference>
<dbReference type="Gene3D" id="3.30.70.1290">
    <property type="entry name" value="Transposase IS200-like"/>
    <property type="match status" value="1"/>
</dbReference>
<dbReference type="AlphaFoldDB" id="A0A1F6FPM0"/>
<dbReference type="InterPro" id="IPR036515">
    <property type="entry name" value="Transposase_17_sf"/>
</dbReference>
<name>A0A1F6FPM0_9BACT</name>
<evidence type="ECO:0000313" key="3">
    <source>
        <dbReference type="Proteomes" id="UP000179230"/>
    </source>
</evidence>
<accession>A0A1F6FPM0</accession>
<dbReference type="InterPro" id="IPR002686">
    <property type="entry name" value="Transposase_17"/>
</dbReference>
<dbReference type="PANTHER" id="PTHR34322">
    <property type="entry name" value="TRANSPOSASE, Y1_TNP DOMAIN-CONTAINING"/>
    <property type="match status" value="1"/>
</dbReference>
<dbReference type="GO" id="GO:0006313">
    <property type="term" value="P:DNA transposition"/>
    <property type="evidence" value="ECO:0007669"/>
    <property type="project" value="InterPro"/>
</dbReference>
<dbReference type="PANTHER" id="PTHR34322:SF2">
    <property type="entry name" value="TRANSPOSASE IS200-LIKE DOMAIN-CONTAINING PROTEIN"/>
    <property type="match status" value="1"/>
</dbReference>
<dbReference type="Pfam" id="PF01797">
    <property type="entry name" value="Y1_Tnp"/>
    <property type="match status" value="1"/>
</dbReference>
<evidence type="ECO:0000259" key="1">
    <source>
        <dbReference type="SMART" id="SM01321"/>
    </source>
</evidence>
<sequence>MTRFTSFNVGDLVHCIKRGAFGNIIFREESDYWRFVRLLYLCNDEFQDKNLNKAEKTLQLFERPPHWPERKPLVDIVSWCAMPNHFHIMLQEKREGGVGKFMQRLCSSITNGFNVKYNNQGTVFQGKYKPVVVTNELHLEHLIPYIVSKNTLELYPEGSLAGALENFDDAWRWAKEYKFSSLLSCIDTSTGTSPIISKQVLRDLGYPKSEPVFKQLSIECIELNITKHFGE</sequence>
<reference evidence="2 3" key="1">
    <citation type="journal article" date="2016" name="Nat. Commun.">
        <title>Thousands of microbial genomes shed light on interconnected biogeochemical processes in an aquifer system.</title>
        <authorList>
            <person name="Anantharaman K."/>
            <person name="Brown C.T."/>
            <person name="Hug L.A."/>
            <person name="Sharon I."/>
            <person name="Castelle C.J."/>
            <person name="Probst A.J."/>
            <person name="Thomas B.C."/>
            <person name="Singh A."/>
            <person name="Wilkins M.J."/>
            <person name="Karaoz U."/>
            <person name="Brodie E.L."/>
            <person name="Williams K.H."/>
            <person name="Hubbard S.S."/>
            <person name="Banfield J.F."/>
        </authorList>
    </citation>
    <scope>NUCLEOTIDE SEQUENCE [LARGE SCALE GENOMIC DNA]</scope>
</reference>
<dbReference type="GO" id="GO:0003677">
    <property type="term" value="F:DNA binding"/>
    <property type="evidence" value="ECO:0007669"/>
    <property type="project" value="InterPro"/>
</dbReference>
<organism evidence="2 3">
    <name type="scientific">Candidatus Kaiserbacteria bacterium RIFOXYD1_FULL_42_15</name>
    <dbReference type="NCBI Taxonomy" id="1798532"/>
    <lineage>
        <taxon>Bacteria</taxon>
        <taxon>Candidatus Kaiseribacteriota</taxon>
    </lineage>
</organism>
<dbReference type="SUPFAM" id="SSF143422">
    <property type="entry name" value="Transposase IS200-like"/>
    <property type="match status" value="1"/>
</dbReference>
<evidence type="ECO:0000313" key="2">
    <source>
        <dbReference type="EMBL" id="OGG87796.1"/>
    </source>
</evidence>